<organism evidence="3 4">
    <name type="scientific">Pantoea cypripedii</name>
    <name type="common">Pectobacterium cypripedii</name>
    <name type="synonym">Erwinia cypripedii</name>
    <dbReference type="NCBI Taxonomy" id="55209"/>
    <lineage>
        <taxon>Bacteria</taxon>
        <taxon>Pseudomonadati</taxon>
        <taxon>Pseudomonadota</taxon>
        <taxon>Gammaproteobacteria</taxon>
        <taxon>Enterobacterales</taxon>
        <taxon>Erwiniaceae</taxon>
        <taxon>Pantoea</taxon>
    </lineage>
</organism>
<keyword evidence="4" id="KW-1185">Reference proteome</keyword>
<evidence type="ECO:0000313" key="4">
    <source>
        <dbReference type="Proteomes" id="UP000193749"/>
    </source>
</evidence>
<dbReference type="NCBIfam" id="NF033510">
    <property type="entry name" value="Ca_tandemer"/>
    <property type="match status" value="6"/>
</dbReference>
<feature type="domain" description="Bacterial Ig-like" evidence="2">
    <location>
        <begin position="378"/>
        <end position="455"/>
    </location>
</feature>
<dbReference type="AlphaFoldDB" id="A0A1X1EXW8"/>
<feature type="domain" description="Bacterial Ig-like" evidence="2">
    <location>
        <begin position="275"/>
        <end position="353"/>
    </location>
</feature>
<evidence type="ECO:0000259" key="1">
    <source>
        <dbReference type="Pfam" id="PF17936"/>
    </source>
</evidence>
<evidence type="ECO:0000259" key="2">
    <source>
        <dbReference type="Pfam" id="PF19077"/>
    </source>
</evidence>
<dbReference type="Proteomes" id="UP000193749">
    <property type="component" value="Unassembled WGS sequence"/>
</dbReference>
<evidence type="ECO:0008006" key="5">
    <source>
        <dbReference type="Google" id="ProtNLM"/>
    </source>
</evidence>
<feature type="domain" description="Bacterial Ig-like" evidence="2">
    <location>
        <begin position="176"/>
        <end position="252"/>
    </location>
</feature>
<feature type="domain" description="Bacterial Ig-like" evidence="2">
    <location>
        <begin position="3"/>
        <end position="50"/>
    </location>
</feature>
<gene>
    <name evidence="3" type="ORF">HA50_15975</name>
</gene>
<comment type="caution">
    <text evidence="3">The sequence shown here is derived from an EMBL/GenBank/DDBJ whole genome shotgun (WGS) entry which is preliminary data.</text>
</comment>
<reference evidence="3 4" key="1">
    <citation type="journal article" date="2017" name="Antonie Van Leeuwenhoek">
        <title>Phylogenomic resolution of the bacterial genus Pantoea and its relationship with Erwinia and Tatumella.</title>
        <authorList>
            <person name="Palmer M."/>
            <person name="Steenkamp E.T."/>
            <person name="Coetzee M.P."/>
            <person name="Chan W.Y."/>
            <person name="van Zyl E."/>
            <person name="De Maayer P."/>
            <person name="Coutinho T.A."/>
            <person name="Blom J."/>
            <person name="Smits T.H."/>
            <person name="Duffy B."/>
            <person name="Venter S.N."/>
        </authorList>
    </citation>
    <scope>NUCLEOTIDE SEQUENCE [LARGE SCALE GENOMIC DNA]</scope>
    <source>
        <strain evidence="3 4">LMG 2657</strain>
    </source>
</reference>
<accession>A0A1X1EXW8</accession>
<proteinExistence type="predicted"/>
<evidence type="ECO:0000313" key="3">
    <source>
        <dbReference type="EMBL" id="ORM94757.1"/>
    </source>
</evidence>
<sequence length="848" mass="82950">MLGTVTAGSNGAWSFTTSTLADGTHTLNVTATDAAGNVSPNASVTLTVDTGVPTASTLTVTADNVTPNVTIPSGGYTNDNTPTLSGTAEAGAVVTISDGSTVLGSVTAGAGGAWSFTTSALSNGTHPLSVTVKDAAGNVSPATAATVIVDTVAPTASTLTITADNVTPNVTVPSGGSTNDTTPTLSGTAEIGSKVTILDGSTVLGTLTVGGSGTWSFTTATLSNGTHPLSVTVTDLAGNVSGTTSASVIIDTVAPAAVTGLAASNNNGGSAVAIPNNGTTNDNTPLLSGTAEAGAKISIYDGATLLGTTTAASSGAWSFTTSTLTEGTHTLNVTATDAAGNVSPNASVTLTVDSVAPTNSTLTVTNDSVTPNVTVPSGGYTRDTTPVLTGTAEVGSRVTIYDGATILGSVTVGAGGTWSFTTAVLANGSHPLSVTVTDAAGNVSGITSSTVNVDTVAPTAATALAVNTAGTTLTGTGEAGTTVTVKDAGGNTIGTGTVGVTGSFSVTLTTAQTTGATLSVSLTDAAGNTSPTSTVLGAIKIVAVNDLNELDYSTTSGTITNTTGTTNTGTALLSVNLGSVLGVGVLSSSNAYMFNVGTGDTRTVTLHASETSLISLIGSYSLYLYQQQTDGTWKVISTTTNYISTTLLSLLTQTGSNITYSNLGTGNYAVVLGASSGISVLPSTSVTTVSDITTIAATVAATVTGNLLTNDTSSVAGTVPTGTAVTSVSGHTVGTSTSFSTAYGTLTIDSHGNYTYTLKAGLDAGTLPVADTFSYSVTDAQGVVTTATLTIDLVHGTTTASLLSVNSLFAEATTTTDSDHSVSGSIWADSSTSHTGTLTITNEHGDST</sequence>
<dbReference type="STRING" id="55209.HA50_15975"/>
<dbReference type="RefSeq" id="WP_158087411.1">
    <property type="nucleotide sequence ID" value="NZ_MLJI01000001.1"/>
</dbReference>
<dbReference type="Gene3D" id="2.60.40.10">
    <property type="entry name" value="Immunoglobulins"/>
    <property type="match status" value="6"/>
</dbReference>
<protein>
    <recommendedName>
        <fullName evidence="5">Adhesin</fullName>
    </recommendedName>
</protein>
<dbReference type="InterPro" id="IPR013783">
    <property type="entry name" value="Ig-like_fold"/>
</dbReference>
<dbReference type="Pfam" id="PF17936">
    <property type="entry name" value="Big_6"/>
    <property type="match status" value="1"/>
</dbReference>
<dbReference type="InterPro" id="IPR044016">
    <property type="entry name" value="Big_13"/>
</dbReference>
<dbReference type="EMBL" id="MLJI01000001">
    <property type="protein sequence ID" value="ORM94757.1"/>
    <property type="molecule type" value="Genomic_DNA"/>
</dbReference>
<dbReference type="OrthoDB" id="6527546at2"/>
<feature type="domain" description="Bacterial Ig-like" evidence="2">
    <location>
        <begin position="75"/>
        <end position="151"/>
    </location>
</feature>
<name>A0A1X1EXW8_PANCY</name>
<dbReference type="Pfam" id="PF19077">
    <property type="entry name" value="Big_13"/>
    <property type="match status" value="5"/>
</dbReference>
<dbReference type="InterPro" id="IPR041498">
    <property type="entry name" value="Big_6"/>
</dbReference>
<feature type="domain" description="Bacterial Ig" evidence="1">
    <location>
        <begin position="457"/>
        <end position="535"/>
    </location>
</feature>
<dbReference type="Pfam" id="PF17963">
    <property type="entry name" value="Big_9"/>
    <property type="match status" value="1"/>
</dbReference>